<reference evidence="3" key="1">
    <citation type="submission" date="2020-05" db="EMBL/GenBank/DDBJ databases">
        <authorList>
            <person name="Chiriac C."/>
            <person name="Salcher M."/>
            <person name="Ghai R."/>
            <person name="Kavagutti S V."/>
        </authorList>
    </citation>
    <scope>NUCLEOTIDE SEQUENCE</scope>
</reference>
<feature type="region of interest" description="Disordered" evidence="1">
    <location>
        <begin position="16"/>
        <end position="86"/>
    </location>
</feature>
<dbReference type="EMBL" id="CAFBMH010000013">
    <property type="protein sequence ID" value="CAB4895690.1"/>
    <property type="molecule type" value="Genomic_DNA"/>
</dbReference>
<proteinExistence type="predicted"/>
<accession>A0A6J7FSF9</accession>
<evidence type="ECO:0000313" key="2">
    <source>
        <dbReference type="EMBL" id="CAB4771955.1"/>
    </source>
</evidence>
<evidence type="ECO:0000313" key="4">
    <source>
        <dbReference type="EMBL" id="CAB5005714.1"/>
    </source>
</evidence>
<name>A0A6J7FSF9_9ZZZZ</name>
<feature type="compositionally biased region" description="Low complexity" evidence="1">
    <location>
        <begin position="57"/>
        <end position="86"/>
    </location>
</feature>
<sequence length="244" mass="24143">MCFLVALAAFATACGGGDDTSGPKLPGATTTSRPKLPGATTTSSAATGATGTGTGVSGVTTSKAAVPTTTGVPTTPTVFTTTPPGSVPGPAKLVDSSAVSTAGVGPLTFGLTVPNAEKALGTRLLPDAAFPAAKECIVVKPESGADAVWFTVSKGAVERLDVRPPGKVKTRSGAGIASSEAQLKGLFADRLTIASTATGKTATYTPQDAANANFRIIFELDLAGNVTSYRAGRVGVVEPFAPCG</sequence>
<feature type="compositionally biased region" description="Low complexity" evidence="1">
    <location>
        <begin position="38"/>
        <end position="49"/>
    </location>
</feature>
<organism evidence="3">
    <name type="scientific">freshwater metagenome</name>
    <dbReference type="NCBI Taxonomy" id="449393"/>
    <lineage>
        <taxon>unclassified sequences</taxon>
        <taxon>metagenomes</taxon>
        <taxon>ecological metagenomes</taxon>
    </lineage>
</organism>
<protein>
    <submittedName>
        <fullName evidence="3">Unannotated protein</fullName>
    </submittedName>
</protein>
<evidence type="ECO:0000256" key="1">
    <source>
        <dbReference type="SAM" id="MobiDB-lite"/>
    </source>
</evidence>
<evidence type="ECO:0000313" key="3">
    <source>
        <dbReference type="EMBL" id="CAB4895690.1"/>
    </source>
</evidence>
<gene>
    <name evidence="2" type="ORF">UFOPK2754_03141</name>
    <name evidence="3" type="ORF">UFOPK3543_00566</name>
    <name evidence="4" type="ORF">UFOPK3967_01958</name>
</gene>
<dbReference type="EMBL" id="CAEZYR010000189">
    <property type="protein sequence ID" value="CAB4771955.1"/>
    <property type="molecule type" value="Genomic_DNA"/>
</dbReference>
<dbReference type="AlphaFoldDB" id="A0A6J7FSF9"/>
<dbReference type="EMBL" id="CAFBOS010000130">
    <property type="protein sequence ID" value="CAB5005714.1"/>
    <property type="molecule type" value="Genomic_DNA"/>
</dbReference>